<dbReference type="GO" id="GO:0004849">
    <property type="term" value="F:uridine kinase activity"/>
    <property type="evidence" value="ECO:0007669"/>
    <property type="project" value="UniProtKB-EC"/>
</dbReference>
<keyword evidence="4" id="KW-0808">Transferase</keyword>
<evidence type="ECO:0000256" key="3">
    <source>
        <dbReference type="ARBA" id="ARBA00012137"/>
    </source>
</evidence>
<evidence type="ECO:0000259" key="10">
    <source>
        <dbReference type="Pfam" id="PF00485"/>
    </source>
</evidence>
<organism evidence="11 12">
    <name type="scientific">Caenorhabditis remanei</name>
    <name type="common">Caenorhabditis vulgaris</name>
    <dbReference type="NCBI Taxonomy" id="31234"/>
    <lineage>
        <taxon>Eukaryota</taxon>
        <taxon>Metazoa</taxon>
        <taxon>Ecdysozoa</taxon>
        <taxon>Nematoda</taxon>
        <taxon>Chromadorea</taxon>
        <taxon>Rhabditida</taxon>
        <taxon>Rhabditina</taxon>
        <taxon>Rhabditomorpha</taxon>
        <taxon>Rhabditoidea</taxon>
        <taxon>Rhabditidae</taxon>
        <taxon>Peloderinae</taxon>
        <taxon>Caenorhabditis</taxon>
    </lineage>
</organism>
<dbReference type="InterPro" id="IPR027417">
    <property type="entry name" value="P-loop_NTPase"/>
</dbReference>
<evidence type="ECO:0000313" key="11">
    <source>
        <dbReference type="EMBL" id="KAF1757793.1"/>
    </source>
</evidence>
<dbReference type="InterPro" id="IPR006083">
    <property type="entry name" value="PRK/URK"/>
</dbReference>
<accession>A0A6A5GTI8</accession>
<feature type="compositionally biased region" description="Polar residues" evidence="9">
    <location>
        <begin position="366"/>
        <end position="387"/>
    </location>
</feature>
<feature type="compositionally biased region" description="Basic and acidic residues" evidence="9">
    <location>
        <begin position="393"/>
        <end position="436"/>
    </location>
</feature>
<dbReference type="Gene3D" id="3.40.50.300">
    <property type="entry name" value="P-loop containing nucleotide triphosphate hydrolases"/>
    <property type="match status" value="1"/>
</dbReference>
<evidence type="ECO:0000256" key="8">
    <source>
        <dbReference type="ARBA" id="ARBA00048909"/>
    </source>
</evidence>
<dbReference type="PRINTS" id="PR00988">
    <property type="entry name" value="URIDINKINASE"/>
</dbReference>
<reference evidence="11 12" key="1">
    <citation type="submission" date="2019-12" db="EMBL/GenBank/DDBJ databases">
        <title>Chromosome-level assembly of the Caenorhabditis remanei genome.</title>
        <authorList>
            <person name="Teterina A.A."/>
            <person name="Willis J.H."/>
            <person name="Phillips P.C."/>
        </authorList>
    </citation>
    <scope>NUCLEOTIDE SEQUENCE [LARGE SCALE GENOMIC DNA]</scope>
    <source>
        <strain evidence="11 12">PX506</strain>
        <tissue evidence="11">Whole organism</tissue>
    </source>
</reference>
<name>A0A6A5GTI8_CAERE</name>
<dbReference type="CTD" id="9815566"/>
<keyword evidence="5" id="KW-0547">Nucleotide-binding</keyword>
<feature type="region of interest" description="Disordered" evidence="9">
    <location>
        <begin position="532"/>
        <end position="552"/>
    </location>
</feature>
<dbReference type="EMBL" id="WUAV01000004">
    <property type="protein sequence ID" value="KAF1757793.1"/>
    <property type="molecule type" value="Genomic_DNA"/>
</dbReference>
<comment type="similarity">
    <text evidence="2">Belongs to the uridine kinase family.</text>
</comment>
<dbReference type="SUPFAM" id="SSF52540">
    <property type="entry name" value="P-loop containing nucleoside triphosphate hydrolases"/>
    <property type="match status" value="1"/>
</dbReference>
<evidence type="ECO:0000256" key="7">
    <source>
        <dbReference type="ARBA" id="ARBA00047436"/>
    </source>
</evidence>
<dbReference type="EC" id="2.7.1.48" evidence="3"/>
<protein>
    <recommendedName>
        <fullName evidence="3">uridine/cytidine kinase</fullName>
        <ecNumber evidence="3">2.7.1.48</ecNumber>
    </recommendedName>
</protein>
<dbReference type="RefSeq" id="XP_053584974.1">
    <property type="nucleotide sequence ID" value="XM_053730202.1"/>
</dbReference>
<dbReference type="KEGG" id="crq:GCK72_014250"/>
<evidence type="ECO:0000256" key="4">
    <source>
        <dbReference type="ARBA" id="ARBA00022679"/>
    </source>
</evidence>
<keyword evidence="6" id="KW-0418">Kinase</keyword>
<dbReference type="InterPro" id="IPR000764">
    <property type="entry name" value="Uridine_kinase-like"/>
</dbReference>
<dbReference type="CDD" id="cd02023">
    <property type="entry name" value="UMPK"/>
    <property type="match status" value="1"/>
</dbReference>
<dbReference type="PANTHER" id="PTHR38607">
    <property type="entry name" value="PROTEIN CBG00180-RELATED"/>
    <property type="match status" value="1"/>
</dbReference>
<comment type="catalytic activity">
    <reaction evidence="7">
        <text>cytidine + ATP = CMP + ADP + H(+)</text>
        <dbReference type="Rhea" id="RHEA:24674"/>
        <dbReference type="ChEBI" id="CHEBI:15378"/>
        <dbReference type="ChEBI" id="CHEBI:17562"/>
        <dbReference type="ChEBI" id="CHEBI:30616"/>
        <dbReference type="ChEBI" id="CHEBI:60377"/>
        <dbReference type="ChEBI" id="CHEBI:456216"/>
        <dbReference type="EC" id="2.7.1.48"/>
    </reaction>
</comment>
<comment type="pathway">
    <text evidence="1">Pyrimidine metabolism; UMP biosynthesis via salvage pathway; UMP from uridine: step 1/1.</text>
</comment>
<dbReference type="FunFam" id="3.40.50.300:FF:003577">
    <property type="entry name" value="Probable uridine-cytidine kinase"/>
    <property type="match status" value="1"/>
</dbReference>
<dbReference type="UniPathway" id="UPA00574">
    <property type="reaction ID" value="UER00637"/>
</dbReference>
<proteinExistence type="inferred from homology"/>
<dbReference type="PANTHER" id="PTHR38607:SF1">
    <property type="entry name" value="MABP DOMAIN-CONTAINING PROTEIN-RELATED"/>
    <property type="match status" value="1"/>
</dbReference>
<evidence type="ECO:0000256" key="6">
    <source>
        <dbReference type="ARBA" id="ARBA00022777"/>
    </source>
</evidence>
<dbReference type="Proteomes" id="UP000483820">
    <property type="component" value="Chromosome IV"/>
</dbReference>
<dbReference type="GeneID" id="9815566"/>
<dbReference type="GO" id="GO:0005524">
    <property type="term" value="F:ATP binding"/>
    <property type="evidence" value="ECO:0007669"/>
    <property type="project" value="InterPro"/>
</dbReference>
<dbReference type="Pfam" id="PF00485">
    <property type="entry name" value="PRK"/>
    <property type="match status" value="1"/>
</dbReference>
<feature type="compositionally biased region" description="Polar residues" evidence="9">
    <location>
        <begin position="336"/>
        <end position="346"/>
    </location>
</feature>
<evidence type="ECO:0000256" key="1">
    <source>
        <dbReference type="ARBA" id="ARBA00004690"/>
    </source>
</evidence>
<evidence type="ECO:0000313" key="12">
    <source>
        <dbReference type="Proteomes" id="UP000483820"/>
    </source>
</evidence>
<dbReference type="GO" id="GO:0044206">
    <property type="term" value="P:UMP salvage"/>
    <property type="evidence" value="ECO:0007669"/>
    <property type="project" value="UniProtKB-UniPathway"/>
</dbReference>
<evidence type="ECO:0000256" key="2">
    <source>
        <dbReference type="ARBA" id="ARBA00005408"/>
    </source>
</evidence>
<dbReference type="AlphaFoldDB" id="A0A6A5GTI8"/>
<comment type="catalytic activity">
    <reaction evidence="8">
        <text>uridine + ATP = UMP + ADP + H(+)</text>
        <dbReference type="Rhea" id="RHEA:16825"/>
        <dbReference type="ChEBI" id="CHEBI:15378"/>
        <dbReference type="ChEBI" id="CHEBI:16704"/>
        <dbReference type="ChEBI" id="CHEBI:30616"/>
        <dbReference type="ChEBI" id="CHEBI:57865"/>
        <dbReference type="ChEBI" id="CHEBI:456216"/>
        <dbReference type="EC" id="2.7.1.48"/>
    </reaction>
</comment>
<evidence type="ECO:0000256" key="5">
    <source>
        <dbReference type="ARBA" id="ARBA00022741"/>
    </source>
</evidence>
<gene>
    <name evidence="11" type="ORF">GCK72_014250</name>
</gene>
<evidence type="ECO:0000256" key="9">
    <source>
        <dbReference type="SAM" id="MobiDB-lite"/>
    </source>
</evidence>
<feature type="domain" description="Phosphoribulokinase/uridine kinase" evidence="10">
    <location>
        <begin position="570"/>
        <end position="764"/>
    </location>
</feature>
<comment type="caution">
    <text evidence="11">The sequence shown here is derived from an EMBL/GenBank/DDBJ whole genome shotgun (WGS) entry which is preliminary data.</text>
</comment>
<feature type="region of interest" description="Disordered" evidence="9">
    <location>
        <begin position="482"/>
        <end position="511"/>
    </location>
</feature>
<feature type="region of interest" description="Disordered" evidence="9">
    <location>
        <begin position="304"/>
        <end position="436"/>
    </location>
</feature>
<sequence>MNTTTVEAFVLSNSRQCDAYFAFSKEVSRDLIINYCYVPPGVNLLGKWLRVLIRDNSAVQKVVIINDIFESRVMDGIPEIKVQAEYDGRFEDRLEVFKHDYFGFIFDKSCLISNVGRDAMYSFWITRYHERGYSFRWRISHSDNNFVRTDEAIVHSYSLYDNGYIAWAKSEPRTKIFVDNTVCPPDQNMIGRWITASIDRNNRIINSVTVIDDVYETRMKYGSTEILIEFEMGTEPGMFFNHYFGNISDPRNMVTRVERGAWYRGWIIFYIEKGVDTRWRLSKYQSIEGPFFNKLVSNQRRNSYGDYEQNNTRNHRSFSPDVLNHYNNDYNDRNPTHSTSDSNTKRGQLWDMPPGRNLFDDGALSRFTSNENPIPSDGNNFHESNPLSGRLPNFEKENSEDYPHTHFENRTPHLDERRNRNNLERHKNEDSKLDSFKHESKFVRSDRIKISEKRISPESEITESRLNDTVVSDLEYYTCSDEETKEDNRHNQKSNCRVSHHNDSESSSIHRRLNENQDALNVETKIVVKKPSNSFHSNESKPVANHTKSENEKEVRRLKLMKHTLKLPLLIGVAGGTSCGKSTIVERIIENLDENAKQSGRQIEIVHLSLHSFYRELSTEEKTLAREGKFNFDHPDQINFELLAETLQKMIDGQTVEIPKYDMITSSMVGKDVVEPAKVIIIEGILLLYDERVRKLLSTKLFVEKNAESRLRNRIDTYMRDYHRTPLSIIRQYTEFVKPAFEEFCRPTKKYADVIIPRGADNHVATDLIAKNLQETFRKIVVDGDAEEEKENDFVTQGSIRRPYSRPH</sequence>